<protein>
    <submittedName>
        <fullName evidence="2">Uncharacterized protein</fullName>
    </submittedName>
</protein>
<evidence type="ECO:0000313" key="2">
    <source>
        <dbReference type="EMBL" id="WVZ94498.1"/>
    </source>
</evidence>
<sequence>MPTPRPPAPNDKAACPTCATPPAAWDAPQPGRHARRRNRRRRLRRTPRKPDGVPAVAVQSRQTNPASKTSAVHTYCLHEVNGVCNANRACKPKDEAFLNCLVALSDDLPAHIVDLLEQCIDNNGETDIHAVSDDLLLDLKKHVDKYLQEKEQSQQTKPESSENEAVNVVILLEEDVDICGNASPIMLDKDAQIKSSKCGSPRFSD</sequence>
<evidence type="ECO:0000313" key="3">
    <source>
        <dbReference type="Proteomes" id="UP001341281"/>
    </source>
</evidence>
<feature type="compositionally biased region" description="Low complexity" evidence="1">
    <location>
        <begin position="13"/>
        <end position="24"/>
    </location>
</feature>
<gene>
    <name evidence="2" type="ORF">U9M48_040384</name>
</gene>
<dbReference type="Proteomes" id="UP001341281">
    <property type="component" value="Chromosome 09"/>
</dbReference>
<evidence type="ECO:0000256" key="1">
    <source>
        <dbReference type="SAM" id="MobiDB-lite"/>
    </source>
</evidence>
<proteinExistence type="predicted"/>
<keyword evidence="3" id="KW-1185">Reference proteome</keyword>
<dbReference type="AlphaFoldDB" id="A0AAQ3XD52"/>
<dbReference type="EMBL" id="CP144753">
    <property type="protein sequence ID" value="WVZ94498.1"/>
    <property type="molecule type" value="Genomic_DNA"/>
</dbReference>
<feature type="region of interest" description="Disordered" evidence="1">
    <location>
        <begin position="1"/>
        <end position="67"/>
    </location>
</feature>
<feature type="compositionally biased region" description="Basic residues" evidence="1">
    <location>
        <begin position="32"/>
        <end position="47"/>
    </location>
</feature>
<accession>A0AAQ3XD52</accession>
<name>A0AAQ3XD52_PASNO</name>
<organism evidence="2 3">
    <name type="scientific">Paspalum notatum var. saurae</name>
    <dbReference type="NCBI Taxonomy" id="547442"/>
    <lineage>
        <taxon>Eukaryota</taxon>
        <taxon>Viridiplantae</taxon>
        <taxon>Streptophyta</taxon>
        <taxon>Embryophyta</taxon>
        <taxon>Tracheophyta</taxon>
        <taxon>Spermatophyta</taxon>
        <taxon>Magnoliopsida</taxon>
        <taxon>Liliopsida</taxon>
        <taxon>Poales</taxon>
        <taxon>Poaceae</taxon>
        <taxon>PACMAD clade</taxon>
        <taxon>Panicoideae</taxon>
        <taxon>Andropogonodae</taxon>
        <taxon>Paspaleae</taxon>
        <taxon>Paspalinae</taxon>
        <taxon>Paspalum</taxon>
    </lineage>
</organism>
<reference evidence="2 3" key="1">
    <citation type="submission" date="2024-02" db="EMBL/GenBank/DDBJ databases">
        <title>High-quality chromosome-scale genome assembly of Pensacola bahiagrass (Paspalum notatum Flugge var. saurae).</title>
        <authorList>
            <person name="Vega J.M."/>
            <person name="Podio M."/>
            <person name="Orjuela J."/>
            <person name="Siena L.A."/>
            <person name="Pessino S.C."/>
            <person name="Combes M.C."/>
            <person name="Mariac C."/>
            <person name="Albertini E."/>
            <person name="Pupilli F."/>
            <person name="Ortiz J.P.A."/>
            <person name="Leblanc O."/>
        </authorList>
    </citation>
    <scope>NUCLEOTIDE SEQUENCE [LARGE SCALE GENOMIC DNA]</scope>
    <source>
        <strain evidence="2">R1</strain>
        <tissue evidence="2">Leaf</tissue>
    </source>
</reference>